<dbReference type="Proteomes" id="UP001372338">
    <property type="component" value="Unassembled WGS sequence"/>
</dbReference>
<keyword evidence="2" id="KW-1185">Reference proteome</keyword>
<name>A0AAN9F3C8_CROPI</name>
<evidence type="ECO:0000313" key="1">
    <source>
        <dbReference type="EMBL" id="KAK7267949.1"/>
    </source>
</evidence>
<dbReference type="EMBL" id="JAYWIO010000004">
    <property type="protein sequence ID" value="KAK7267949.1"/>
    <property type="molecule type" value="Genomic_DNA"/>
</dbReference>
<protein>
    <submittedName>
        <fullName evidence="1">Uncharacterized protein</fullName>
    </submittedName>
</protein>
<accession>A0AAN9F3C8</accession>
<comment type="caution">
    <text evidence="1">The sequence shown here is derived from an EMBL/GenBank/DDBJ whole genome shotgun (WGS) entry which is preliminary data.</text>
</comment>
<sequence>MLSKEALELEFKLGGGNDDGCNSTTNLEEIVQDPKTMRAKATANNLSPHGGKRKRVLCCDICRLEGHTRKSCPMASRVEKFKKARCVRVAPSDYMETDEFIDTFLNNLTDAGRRKEVGIGGY</sequence>
<evidence type="ECO:0000313" key="2">
    <source>
        <dbReference type="Proteomes" id="UP001372338"/>
    </source>
</evidence>
<dbReference type="AlphaFoldDB" id="A0AAN9F3C8"/>
<proteinExistence type="predicted"/>
<reference evidence="1 2" key="1">
    <citation type="submission" date="2024-01" db="EMBL/GenBank/DDBJ databases">
        <title>The genomes of 5 underutilized Papilionoideae crops provide insights into root nodulation and disease resistanc.</title>
        <authorList>
            <person name="Yuan L."/>
        </authorList>
    </citation>
    <scope>NUCLEOTIDE SEQUENCE [LARGE SCALE GENOMIC DNA]</scope>
    <source>
        <strain evidence="1">ZHUSHIDOU_FW_LH</strain>
        <tissue evidence="1">Leaf</tissue>
    </source>
</reference>
<organism evidence="1 2">
    <name type="scientific">Crotalaria pallida</name>
    <name type="common">Smooth rattlebox</name>
    <name type="synonym">Crotalaria striata</name>
    <dbReference type="NCBI Taxonomy" id="3830"/>
    <lineage>
        <taxon>Eukaryota</taxon>
        <taxon>Viridiplantae</taxon>
        <taxon>Streptophyta</taxon>
        <taxon>Embryophyta</taxon>
        <taxon>Tracheophyta</taxon>
        <taxon>Spermatophyta</taxon>
        <taxon>Magnoliopsida</taxon>
        <taxon>eudicotyledons</taxon>
        <taxon>Gunneridae</taxon>
        <taxon>Pentapetalae</taxon>
        <taxon>rosids</taxon>
        <taxon>fabids</taxon>
        <taxon>Fabales</taxon>
        <taxon>Fabaceae</taxon>
        <taxon>Papilionoideae</taxon>
        <taxon>50 kb inversion clade</taxon>
        <taxon>genistoids sensu lato</taxon>
        <taxon>core genistoids</taxon>
        <taxon>Crotalarieae</taxon>
        <taxon>Crotalaria</taxon>
    </lineage>
</organism>
<gene>
    <name evidence="1" type="ORF">RIF29_20630</name>
</gene>